<dbReference type="Proteomes" id="UP000019132">
    <property type="component" value="Unassembled WGS sequence"/>
</dbReference>
<feature type="region of interest" description="Disordered" evidence="1">
    <location>
        <begin position="103"/>
        <end position="158"/>
    </location>
</feature>
<name>K3W8U4_GLOUD</name>
<dbReference type="EMBL" id="GL376626">
    <property type="status" value="NOT_ANNOTATED_CDS"/>
    <property type="molecule type" value="Genomic_DNA"/>
</dbReference>
<dbReference type="AlphaFoldDB" id="K3W8U4"/>
<dbReference type="InParanoid" id="K3W8U4"/>
<evidence type="ECO:0000313" key="2">
    <source>
        <dbReference type="EnsemblProtists" id="PYU1_T001385"/>
    </source>
</evidence>
<dbReference type="PANTHER" id="PTHR35796">
    <property type="entry name" value="HYPOTHETICAL CYTOSOLIC PROTEIN"/>
    <property type="match status" value="1"/>
</dbReference>
<dbReference type="EnsemblProtists" id="PYU1_T001385">
    <property type="protein sequence ID" value="PYU1_T001385"/>
    <property type="gene ID" value="PYU1_G001385"/>
</dbReference>
<dbReference type="HOGENOM" id="CLU_027764_2_1_1"/>
<sequence>MTQLTDDDSATFAAMISFVDEYQSSAASDNDDFDVGELQLMTARAHAPAAYSSSQHLIHAINEEPSEDDNGDESELSLPLEELTASDVDLLDQLVLTIQSVDAESDASSSSSSSSPVLPHLVPKQPPLQRTVGGSANALTIKKKASEKKQLKWDPNKSRNERKQELIYLRKKVSELEAQLRDVNKKKKPRIASSRTSSSPYQIHPADRPSHALSFSIPIATVQTSNPAVASVWKEIAGRQSDERVKSERENIRLKLVLENQIKIAKSLQKFLNKSTATREIEKCIHGAKGLRHVHPPPSDRTENQIFEDLLSGVDNAYDEIDAVFAANGLARSEIPRMDAKMRTDAAQGMFLEVFANKMLPFDIHTTGAAVWNHFVYTKERMPYRYYYHTKPKNINATEDTIVENYKLEMQVNHTSAHFHVKQVLRRYVEKDRVVVVWRAFYDPLEFSGEPLTGVQFLEKGYIVVKKPTTISGNMSLFQTCYIANPVLTGDLMDEDNPMVGAVTDFVLSATAGNITASHQMVENVLLEQALRNGGGAL</sequence>
<evidence type="ECO:0000313" key="3">
    <source>
        <dbReference type="Proteomes" id="UP000019132"/>
    </source>
</evidence>
<dbReference type="VEuPathDB" id="FungiDB:PYU1_G001385"/>
<protein>
    <recommendedName>
        <fullName evidence="4">M96 mating-specific protein family</fullName>
    </recommendedName>
</protein>
<feature type="region of interest" description="Disordered" evidence="1">
    <location>
        <begin position="182"/>
        <end position="207"/>
    </location>
</feature>
<evidence type="ECO:0000256" key="1">
    <source>
        <dbReference type="SAM" id="MobiDB-lite"/>
    </source>
</evidence>
<feature type="compositionally biased region" description="Basic and acidic residues" evidence="1">
    <location>
        <begin position="147"/>
        <end position="158"/>
    </location>
</feature>
<dbReference type="PANTHER" id="PTHR35796:SF3">
    <property type="entry name" value="BHLH DOMAIN-CONTAINING PROTEIN"/>
    <property type="match status" value="1"/>
</dbReference>
<keyword evidence="3" id="KW-1185">Reference proteome</keyword>
<organism evidence="2 3">
    <name type="scientific">Globisporangium ultimum (strain ATCC 200006 / CBS 805.95 / DAOM BR144)</name>
    <name type="common">Pythium ultimum</name>
    <dbReference type="NCBI Taxonomy" id="431595"/>
    <lineage>
        <taxon>Eukaryota</taxon>
        <taxon>Sar</taxon>
        <taxon>Stramenopiles</taxon>
        <taxon>Oomycota</taxon>
        <taxon>Peronosporomycetes</taxon>
        <taxon>Pythiales</taxon>
        <taxon>Pythiaceae</taxon>
        <taxon>Globisporangium</taxon>
    </lineage>
</organism>
<reference evidence="3" key="1">
    <citation type="journal article" date="2010" name="Genome Biol.">
        <title>Genome sequence of the necrotrophic plant pathogen Pythium ultimum reveals original pathogenicity mechanisms and effector repertoire.</title>
        <authorList>
            <person name="Levesque C.A."/>
            <person name="Brouwer H."/>
            <person name="Cano L."/>
            <person name="Hamilton J.P."/>
            <person name="Holt C."/>
            <person name="Huitema E."/>
            <person name="Raffaele S."/>
            <person name="Robideau G.P."/>
            <person name="Thines M."/>
            <person name="Win J."/>
            <person name="Zerillo M.M."/>
            <person name="Beakes G.W."/>
            <person name="Boore J.L."/>
            <person name="Busam D."/>
            <person name="Dumas B."/>
            <person name="Ferriera S."/>
            <person name="Fuerstenberg S.I."/>
            <person name="Gachon C.M."/>
            <person name="Gaulin E."/>
            <person name="Govers F."/>
            <person name="Grenville-Briggs L."/>
            <person name="Horner N."/>
            <person name="Hostetler J."/>
            <person name="Jiang R.H."/>
            <person name="Johnson J."/>
            <person name="Krajaejun T."/>
            <person name="Lin H."/>
            <person name="Meijer H.J."/>
            <person name="Moore B."/>
            <person name="Morris P."/>
            <person name="Phuntmart V."/>
            <person name="Puiu D."/>
            <person name="Shetty J."/>
            <person name="Stajich J.E."/>
            <person name="Tripathy S."/>
            <person name="Wawra S."/>
            <person name="van West P."/>
            <person name="Whitty B.R."/>
            <person name="Coutinho P.M."/>
            <person name="Henrissat B."/>
            <person name="Martin F."/>
            <person name="Thomas P.D."/>
            <person name="Tyler B.M."/>
            <person name="De Vries R.P."/>
            <person name="Kamoun S."/>
            <person name="Yandell M."/>
            <person name="Tisserat N."/>
            <person name="Buell C.R."/>
        </authorList>
    </citation>
    <scope>NUCLEOTIDE SEQUENCE</scope>
    <source>
        <strain evidence="3">DAOM:BR144</strain>
    </source>
</reference>
<reference evidence="2" key="3">
    <citation type="submission" date="2015-02" db="UniProtKB">
        <authorList>
            <consortium name="EnsemblProtists"/>
        </authorList>
    </citation>
    <scope>IDENTIFICATION</scope>
    <source>
        <strain evidence="2">DAOM BR144</strain>
    </source>
</reference>
<dbReference type="eggNOG" id="ENOG502RAJG">
    <property type="taxonomic scope" value="Eukaryota"/>
</dbReference>
<proteinExistence type="predicted"/>
<evidence type="ECO:0008006" key="4">
    <source>
        <dbReference type="Google" id="ProtNLM"/>
    </source>
</evidence>
<dbReference type="OMA" id="HFVDEYV"/>
<accession>K3W8U4</accession>
<reference evidence="3" key="2">
    <citation type="submission" date="2010-04" db="EMBL/GenBank/DDBJ databases">
        <authorList>
            <person name="Buell R."/>
            <person name="Hamilton J."/>
            <person name="Hostetler J."/>
        </authorList>
    </citation>
    <scope>NUCLEOTIDE SEQUENCE [LARGE SCALE GENOMIC DNA]</scope>
    <source>
        <strain evidence="3">DAOM:BR144</strain>
    </source>
</reference>